<dbReference type="EMBL" id="CH476741">
    <property type="protein sequence ID" value="EIE87791.1"/>
    <property type="molecule type" value="Genomic_DNA"/>
</dbReference>
<accession>I1CH61</accession>
<dbReference type="Proteomes" id="UP000009138">
    <property type="component" value="Unassembled WGS sequence"/>
</dbReference>
<dbReference type="AlphaFoldDB" id="I1CH61"/>
<proteinExistence type="predicted"/>
<gene>
    <name evidence="1" type="ORF">RO3G_12502</name>
</gene>
<reference evidence="1 2" key="1">
    <citation type="journal article" date="2009" name="PLoS Genet.">
        <title>Genomic analysis of the basal lineage fungus Rhizopus oryzae reveals a whole-genome duplication.</title>
        <authorList>
            <person name="Ma L.-J."/>
            <person name="Ibrahim A.S."/>
            <person name="Skory C."/>
            <person name="Grabherr M.G."/>
            <person name="Burger G."/>
            <person name="Butler M."/>
            <person name="Elias M."/>
            <person name="Idnurm A."/>
            <person name="Lang B.F."/>
            <person name="Sone T."/>
            <person name="Abe A."/>
            <person name="Calvo S.E."/>
            <person name="Corrochano L.M."/>
            <person name="Engels R."/>
            <person name="Fu J."/>
            <person name="Hansberg W."/>
            <person name="Kim J.-M."/>
            <person name="Kodira C.D."/>
            <person name="Koehrsen M.J."/>
            <person name="Liu B."/>
            <person name="Miranda-Saavedra D."/>
            <person name="O'Leary S."/>
            <person name="Ortiz-Castellanos L."/>
            <person name="Poulter R."/>
            <person name="Rodriguez-Romero J."/>
            <person name="Ruiz-Herrera J."/>
            <person name="Shen Y.-Q."/>
            <person name="Zeng Q."/>
            <person name="Galagan J."/>
            <person name="Birren B.W."/>
            <person name="Cuomo C.A."/>
            <person name="Wickes B.L."/>
        </authorList>
    </citation>
    <scope>NUCLEOTIDE SEQUENCE [LARGE SCALE GENOMIC DNA]</scope>
    <source>
        <strain evidence="2">RA 99-880 / ATCC MYA-4621 / FGSC 9543 / NRRL 43880</strain>
    </source>
</reference>
<protein>
    <submittedName>
        <fullName evidence="1">Uncharacterized protein</fullName>
    </submittedName>
</protein>
<evidence type="ECO:0000313" key="2">
    <source>
        <dbReference type="Proteomes" id="UP000009138"/>
    </source>
</evidence>
<dbReference type="GeneID" id="93619467"/>
<keyword evidence="2" id="KW-1185">Reference proteome</keyword>
<dbReference type="RefSeq" id="XP_067523187.1">
    <property type="nucleotide sequence ID" value="XM_067667086.1"/>
</dbReference>
<sequence>MSLRPVGLAGEENCLAIAVRLDWELSHSGLATLGGEVEALLGDEEHLDGMEGLQGGNETVGDMVRSDREGGMFVVGSFGASCFQSDGKSVKQT</sequence>
<evidence type="ECO:0000313" key="1">
    <source>
        <dbReference type="EMBL" id="EIE87791.1"/>
    </source>
</evidence>
<organism evidence="1 2">
    <name type="scientific">Rhizopus delemar (strain RA 99-880 / ATCC MYA-4621 / FGSC 9543 / NRRL 43880)</name>
    <name type="common">Mucormycosis agent</name>
    <name type="synonym">Rhizopus arrhizus var. delemar</name>
    <dbReference type="NCBI Taxonomy" id="246409"/>
    <lineage>
        <taxon>Eukaryota</taxon>
        <taxon>Fungi</taxon>
        <taxon>Fungi incertae sedis</taxon>
        <taxon>Mucoromycota</taxon>
        <taxon>Mucoromycotina</taxon>
        <taxon>Mucoromycetes</taxon>
        <taxon>Mucorales</taxon>
        <taxon>Mucorineae</taxon>
        <taxon>Rhizopodaceae</taxon>
        <taxon>Rhizopus</taxon>
    </lineage>
</organism>
<dbReference type="VEuPathDB" id="FungiDB:RO3G_12502"/>
<name>I1CH61_RHIO9</name>
<dbReference type="InParanoid" id="I1CH61"/>